<evidence type="ECO:0000313" key="4">
    <source>
        <dbReference type="EMBL" id="MBB5282449.1"/>
    </source>
</evidence>
<dbReference type="FunFam" id="3.40.50.2300:FF:000361">
    <property type="entry name" value="Two-component system response regulator"/>
    <property type="match status" value="1"/>
</dbReference>
<evidence type="ECO:0000313" key="5">
    <source>
        <dbReference type="Proteomes" id="UP000557307"/>
    </source>
</evidence>
<dbReference type="Pfam" id="PF00072">
    <property type="entry name" value="Response_reg"/>
    <property type="match status" value="1"/>
</dbReference>
<evidence type="ECO:0000259" key="3">
    <source>
        <dbReference type="PROSITE" id="PS50930"/>
    </source>
</evidence>
<dbReference type="SMART" id="SM00850">
    <property type="entry name" value="LytTR"/>
    <property type="match status" value="1"/>
</dbReference>
<dbReference type="SMART" id="SM00448">
    <property type="entry name" value="REC"/>
    <property type="match status" value="1"/>
</dbReference>
<keyword evidence="4" id="KW-0238">DNA-binding</keyword>
<dbReference type="PANTHER" id="PTHR37299">
    <property type="entry name" value="TRANSCRIPTIONAL REGULATOR-RELATED"/>
    <property type="match status" value="1"/>
</dbReference>
<dbReference type="RefSeq" id="WP_221307358.1">
    <property type="nucleotide sequence ID" value="NZ_JACHGF010000001.1"/>
</dbReference>
<dbReference type="AlphaFoldDB" id="A0A840TRV2"/>
<dbReference type="Gene3D" id="2.40.50.1020">
    <property type="entry name" value="LytTr DNA-binding domain"/>
    <property type="match status" value="1"/>
</dbReference>
<sequence length="257" mass="29688">MIKAVIIEDESLVARELQSKISAVAGDVEVQALLPSLKTARRWFMQNAEPDLLFMDIQLGDGVSFELLEHFHLSCPIIFTTAYDEYAIRAFKVNGIDYLLKPIDEGELEKAISKCRALSEKSKPAPPDLQELLQMLAGSGSREPLYKEKFIVHIRHQWVPVNTDDIACFFKDAIHYLYTYKGNRYVLDFTTLEDIEELLDPRKFFRANRQSIVNIDAIETVTLHENQKLTLRLKKPLTLEIDISREKAPGFKRWFDR</sequence>
<dbReference type="PANTHER" id="PTHR37299:SF1">
    <property type="entry name" value="STAGE 0 SPORULATION PROTEIN A HOMOLOG"/>
    <property type="match status" value="1"/>
</dbReference>
<dbReference type="InterPro" id="IPR007492">
    <property type="entry name" value="LytTR_DNA-bd_dom"/>
</dbReference>
<reference evidence="4 5" key="1">
    <citation type="submission" date="2020-08" db="EMBL/GenBank/DDBJ databases">
        <title>Genomic Encyclopedia of Type Strains, Phase IV (KMG-IV): sequencing the most valuable type-strain genomes for metagenomic binning, comparative biology and taxonomic classification.</title>
        <authorList>
            <person name="Goeker M."/>
        </authorList>
    </citation>
    <scope>NUCLEOTIDE SEQUENCE [LARGE SCALE GENOMIC DNA]</scope>
    <source>
        <strain evidence="4 5">DSM 105074</strain>
    </source>
</reference>
<protein>
    <submittedName>
        <fullName evidence="4">DNA-binding LytR/AlgR family response regulator</fullName>
    </submittedName>
</protein>
<comment type="caution">
    <text evidence="4">The sequence shown here is derived from an EMBL/GenBank/DDBJ whole genome shotgun (WGS) entry which is preliminary data.</text>
</comment>
<name>A0A840TRV2_9BACT</name>
<accession>A0A840TRV2</accession>
<dbReference type="InterPro" id="IPR046947">
    <property type="entry name" value="LytR-like"/>
</dbReference>
<dbReference type="Proteomes" id="UP000557307">
    <property type="component" value="Unassembled WGS sequence"/>
</dbReference>
<dbReference type="InterPro" id="IPR011006">
    <property type="entry name" value="CheY-like_superfamily"/>
</dbReference>
<dbReference type="PROSITE" id="PS50930">
    <property type="entry name" value="HTH_LYTTR"/>
    <property type="match status" value="1"/>
</dbReference>
<proteinExistence type="predicted"/>
<feature type="domain" description="HTH LytTR-type" evidence="3">
    <location>
        <begin position="191"/>
        <end position="257"/>
    </location>
</feature>
<gene>
    <name evidence="4" type="ORF">HNQ92_000570</name>
</gene>
<dbReference type="GO" id="GO:0003677">
    <property type="term" value="F:DNA binding"/>
    <property type="evidence" value="ECO:0007669"/>
    <property type="project" value="UniProtKB-KW"/>
</dbReference>
<evidence type="ECO:0000256" key="1">
    <source>
        <dbReference type="PROSITE-ProRule" id="PRU00169"/>
    </source>
</evidence>
<dbReference type="SUPFAM" id="SSF52172">
    <property type="entry name" value="CheY-like"/>
    <property type="match status" value="1"/>
</dbReference>
<feature type="domain" description="Response regulatory" evidence="2">
    <location>
        <begin position="3"/>
        <end position="116"/>
    </location>
</feature>
<keyword evidence="5" id="KW-1185">Reference proteome</keyword>
<evidence type="ECO:0000259" key="2">
    <source>
        <dbReference type="PROSITE" id="PS50110"/>
    </source>
</evidence>
<dbReference type="Gene3D" id="3.40.50.2300">
    <property type="match status" value="1"/>
</dbReference>
<dbReference type="EMBL" id="JACHGF010000001">
    <property type="protein sequence ID" value="MBB5282449.1"/>
    <property type="molecule type" value="Genomic_DNA"/>
</dbReference>
<keyword evidence="1" id="KW-0597">Phosphoprotein</keyword>
<dbReference type="InterPro" id="IPR001789">
    <property type="entry name" value="Sig_transdc_resp-reg_receiver"/>
</dbReference>
<dbReference type="GO" id="GO:0000156">
    <property type="term" value="F:phosphorelay response regulator activity"/>
    <property type="evidence" value="ECO:0007669"/>
    <property type="project" value="InterPro"/>
</dbReference>
<dbReference type="PROSITE" id="PS50110">
    <property type="entry name" value="RESPONSE_REGULATORY"/>
    <property type="match status" value="1"/>
</dbReference>
<feature type="modified residue" description="4-aspartylphosphate" evidence="1">
    <location>
        <position position="56"/>
    </location>
</feature>
<dbReference type="Pfam" id="PF04397">
    <property type="entry name" value="LytTR"/>
    <property type="match status" value="1"/>
</dbReference>
<organism evidence="4 5">
    <name type="scientific">Rhabdobacter roseus</name>
    <dbReference type="NCBI Taxonomy" id="1655419"/>
    <lineage>
        <taxon>Bacteria</taxon>
        <taxon>Pseudomonadati</taxon>
        <taxon>Bacteroidota</taxon>
        <taxon>Cytophagia</taxon>
        <taxon>Cytophagales</taxon>
        <taxon>Cytophagaceae</taxon>
        <taxon>Rhabdobacter</taxon>
    </lineage>
</organism>